<sequence length="63" mass="7383">MLEGLTCLQRQNMEFLSWSRHLLSTHMGNTKACLLFGLQYHPMVQSHCQLHPCSLQMDLEKHE</sequence>
<dbReference type="AlphaFoldDB" id="A0A0A9DQK9"/>
<protein>
    <submittedName>
        <fullName evidence="1">Uncharacterized protein</fullName>
    </submittedName>
</protein>
<name>A0A0A9DQK9_ARUDO</name>
<proteinExistence type="predicted"/>
<organism evidence="1">
    <name type="scientific">Arundo donax</name>
    <name type="common">Giant reed</name>
    <name type="synonym">Donax arundinaceus</name>
    <dbReference type="NCBI Taxonomy" id="35708"/>
    <lineage>
        <taxon>Eukaryota</taxon>
        <taxon>Viridiplantae</taxon>
        <taxon>Streptophyta</taxon>
        <taxon>Embryophyta</taxon>
        <taxon>Tracheophyta</taxon>
        <taxon>Spermatophyta</taxon>
        <taxon>Magnoliopsida</taxon>
        <taxon>Liliopsida</taxon>
        <taxon>Poales</taxon>
        <taxon>Poaceae</taxon>
        <taxon>PACMAD clade</taxon>
        <taxon>Arundinoideae</taxon>
        <taxon>Arundineae</taxon>
        <taxon>Arundo</taxon>
    </lineage>
</organism>
<evidence type="ECO:0000313" key="1">
    <source>
        <dbReference type="EMBL" id="JAD90874.1"/>
    </source>
</evidence>
<accession>A0A0A9DQK9</accession>
<reference evidence="1" key="1">
    <citation type="submission" date="2014-09" db="EMBL/GenBank/DDBJ databases">
        <authorList>
            <person name="Magalhaes I.L.F."/>
            <person name="Oliveira U."/>
            <person name="Santos F.R."/>
            <person name="Vidigal T.H.D.A."/>
            <person name="Brescovit A.D."/>
            <person name="Santos A.J."/>
        </authorList>
    </citation>
    <scope>NUCLEOTIDE SEQUENCE</scope>
    <source>
        <tissue evidence="1">Shoot tissue taken approximately 20 cm above the soil surface</tissue>
    </source>
</reference>
<dbReference type="EMBL" id="GBRH01207021">
    <property type="protein sequence ID" value="JAD90874.1"/>
    <property type="molecule type" value="Transcribed_RNA"/>
</dbReference>
<reference evidence="1" key="2">
    <citation type="journal article" date="2015" name="Data Brief">
        <title>Shoot transcriptome of the giant reed, Arundo donax.</title>
        <authorList>
            <person name="Barrero R.A."/>
            <person name="Guerrero F.D."/>
            <person name="Moolhuijzen P."/>
            <person name="Goolsby J.A."/>
            <person name="Tidwell J."/>
            <person name="Bellgard S.E."/>
            <person name="Bellgard M.I."/>
        </authorList>
    </citation>
    <scope>NUCLEOTIDE SEQUENCE</scope>
    <source>
        <tissue evidence="1">Shoot tissue taken approximately 20 cm above the soil surface</tissue>
    </source>
</reference>